<dbReference type="Proteomes" id="UP000708208">
    <property type="component" value="Unassembled WGS sequence"/>
</dbReference>
<feature type="region of interest" description="Disordered" evidence="1">
    <location>
        <begin position="1"/>
        <end position="84"/>
    </location>
</feature>
<organism evidence="2 3">
    <name type="scientific">Allacma fusca</name>
    <dbReference type="NCBI Taxonomy" id="39272"/>
    <lineage>
        <taxon>Eukaryota</taxon>
        <taxon>Metazoa</taxon>
        <taxon>Ecdysozoa</taxon>
        <taxon>Arthropoda</taxon>
        <taxon>Hexapoda</taxon>
        <taxon>Collembola</taxon>
        <taxon>Symphypleona</taxon>
        <taxon>Sminthuridae</taxon>
        <taxon>Allacma</taxon>
    </lineage>
</organism>
<reference evidence="2" key="1">
    <citation type="submission" date="2021-06" db="EMBL/GenBank/DDBJ databases">
        <authorList>
            <person name="Hodson N. C."/>
            <person name="Mongue J. A."/>
            <person name="Jaron S. K."/>
        </authorList>
    </citation>
    <scope>NUCLEOTIDE SEQUENCE</scope>
</reference>
<evidence type="ECO:0000313" key="2">
    <source>
        <dbReference type="EMBL" id="CAG7827766.1"/>
    </source>
</evidence>
<feature type="compositionally biased region" description="Polar residues" evidence="1">
    <location>
        <begin position="29"/>
        <end position="41"/>
    </location>
</feature>
<gene>
    <name evidence="2" type="ORF">AFUS01_LOCUS37732</name>
</gene>
<protein>
    <submittedName>
        <fullName evidence="2">Uncharacterized protein</fullName>
    </submittedName>
</protein>
<accession>A0A8J2L843</accession>
<sequence>TEDLLSNDELANDLEKEHLGSSCSSNSSQGTQNPSGSNTHSILHHDTETTETTGISITNRAVREDLDSDMDEIYIPPTRKDDGADVIDNLYESSVQQVSVRFRSVAGLIRTPPRTN</sequence>
<comment type="caution">
    <text evidence="2">The sequence shown here is derived from an EMBL/GenBank/DDBJ whole genome shotgun (WGS) entry which is preliminary data.</text>
</comment>
<dbReference type="EMBL" id="CAJVCH010544799">
    <property type="protein sequence ID" value="CAG7827766.1"/>
    <property type="molecule type" value="Genomic_DNA"/>
</dbReference>
<feature type="compositionally biased region" description="Acidic residues" evidence="1">
    <location>
        <begin position="1"/>
        <end position="12"/>
    </location>
</feature>
<evidence type="ECO:0000256" key="1">
    <source>
        <dbReference type="SAM" id="MobiDB-lite"/>
    </source>
</evidence>
<keyword evidence="3" id="KW-1185">Reference proteome</keyword>
<name>A0A8J2L843_9HEXA</name>
<dbReference type="AlphaFoldDB" id="A0A8J2L843"/>
<evidence type="ECO:0000313" key="3">
    <source>
        <dbReference type="Proteomes" id="UP000708208"/>
    </source>
</evidence>
<feature type="non-terminal residue" evidence="2">
    <location>
        <position position="1"/>
    </location>
</feature>
<feature type="non-terminal residue" evidence="2">
    <location>
        <position position="116"/>
    </location>
</feature>
<proteinExistence type="predicted"/>